<evidence type="ECO:0000313" key="1">
    <source>
        <dbReference type="EMBL" id="VED37951.1"/>
    </source>
</evidence>
<sequence length="130" mass="14555">MTIINQNIQHEMFVKTLDLRELQRGLEQRVQHMEAGLIGGEPGTLDFHAAEATYVDATIRATAPWASPQFQLGHFGWAVVDEIIHDILLTQPVATRYCIVKVIFEAVMILRDSGGAPFCSNGMATHRVYF</sequence>
<dbReference type="AlphaFoldDB" id="A0A447Y3V5"/>
<evidence type="ECO:0000313" key="2">
    <source>
        <dbReference type="Proteomes" id="UP000277930"/>
    </source>
</evidence>
<organism evidence="1 2">
    <name type="scientific">Escherichia coli</name>
    <dbReference type="NCBI Taxonomy" id="562"/>
    <lineage>
        <taxon>Bacteria</taxon>
        <taxon>Pseudomonadati</taxon>
        <taxon>Pseudomonadota</taxon>
        <taxon>Gammaproteobacteria</taxon>
        <taxon>Enterobacterales</taxon>
        <taxon>Enterobacteriaceae</taxon>
        <taxon>Escherichia</taxon>
    </lineage>
</organism>
<reference evidence="1 2" key="1">
    <citation type="submission" date="2018-12" db="EMBL/GenBank/DDBJ databases">
        <authorList>
            <consortium name="Pathogen Informatics"/>
        </authorList>
    </citation>
    <scope>NUCLEOTIDE SEQUENCE [LARGE SCALE GENOMIC DNA]</scope>
    <source>
        <strain evidence="1 2">NCTC9702</strain>
    </source>
</reference>
<accession>A0A447Y3V5</accession>
<dbReference type="EMBL" id="LR134246">
    <property type="protein sequence ID" value="VED37951.1"/>
    <property type="molecule type" value="Genomic_DNA"/>
</dbReference>
<proteinExistence type="predicted"/>
<protein>
    <submittedName>
        <fullName evidence="1">Uncharacterized protein</fullName>
    </submittedName>
</protein>
<name>A0A447Y3V5_ECOLX</name>
<dbReference type="Proteomes" id="UP000277930">
    <property type="component" value="Chromosome 1"/>
</dbReference>
<gene>
    <name evidence="1" type="ORF">NCTC9702_05298</name>
</gene>